<feature type="transmembrane region" description="Helical" evidence="2">
    <location>
        <begin position="88"/>
        <end position="107"/>
    </location>
</feature>
<evidence type="ECO:0000256" key="1">
    <source>
        <dbReference type="SAM" id="MobiDB-lite"/>
    </source>
</evidence>
<keyword evidence="2" id="KW-1133">Transmembrane helix</keyword>
<protein>
    <submittedName>
        <fullName evidence="3">Uncharacterized protein</fullName>
    </submittedName>
</protein>
<feature type="region of interest" description="Disordered" evidence="1">
    <location>
        <begin position="30"/>
        <end position="80"/>
    </location>
</feature>
<comment type="caution">
    <text evidence="3">The sequence shown here is derived from an EMBL/GenBank/DDBJ whole genome shotgun (WGS) entry which is preliminary data.</text>
</comment>
<keyword evidence="2" id="KW-0472">Membrane</keyword>
<evidence type="ECO:0000256" key="2">
    <source>
        <dbReference type="SAM" id="Phobius"/>
    </source>
</evidence>
<dbReference type="Proteomes" id="UP000233469">
    <property type="component" value="Unassembled WGS sequence"/>
</dbReference>
<organism evidence="3 4">
    <name type="scientific">Rhizophagus irregularis</name>
    <dbReference type="NCBI Taxonomy" id="588596"/>
    <lineage>
        <taxon>Eukaryota</taxon>
        <taxon>Fungi</taxon>
        <taxon>Fungi incertae sedis</taxon>
        <taxon>Mucoromycota</taxon>
        <taxon>Glomeromycotina</taxon>
        <taxon>Glomeromycetes</taxon>
        <taxon>Glomerales</taxon>
        <taxon>Glomeraceae</taxon>
        <taxon>Rhizophagus</taxon>
    </lineage>
</organism>
<reference evidence="3 4" key="2">
    <citation type="submission" date="2017-10" db="EMBL/GenBank/DDBJ databases">
        <title>Extensive intraspecific genome diversity in a model arbuscular mycorrhizal fungus.</title>
        <authorList>
            <person name="Chen E.C.H."/>
            <person name="Morin E."/>
            <person name="Baudet D."/>
            <person name="Noel J."/>
            <person name="Ndikumana S."/>
            <person name="Charron P."/>
            <person name="St-Onge C."/>
            <person name="Giorgi J."/>
            <person name="Grigoriev I.V."/>
            <person name="Roux C."/>
            <person name="Martin F.M."/>
            <person name="Corradi N."/>
        </authorList>
    </citation>
    <scope>NUCLEOTIDE SEQUENCE [LARGE SCALE GENOMIC DNA]</scope>
    <source>
        <strain evidence="3 4">C2</strain>
    </source>
</reference>
<evidence type="ECO:0000313" key="3">
    <source>
        <dbReference type="EMBL" id="PKK62001.1"/>
    </source>
</evidence>
<sequence>MELYYQVLNSFTLPQFNKFWTTDLEGIPKHKPKAQNTLNKKSEIAGQSSNSNQPKKKDKKSSTKIAKDDNQSKNLNSQKKAKKSLKKYSAFLVAEFFLLFILLYKPLALEGLAPVFPYFYPVRMGIFRVLCHQAGCGHVVSSMALPPQPVT</sequence>
<keyword evidence="2" id="KW-0812">Transmembrane</keyword>
<dbReference type="EMBL" id="LLXL01002051">
    <property type="protein sequence ID" value="PKK62001.1"/>
    <property type="molecule type" value="Genomic_DNA"/>
</dbReference>
<dbReference type="AlphaFoldDB" id="A0A2N1MK32"/>
<proteinExistence type="predicted"/>
<evidence type="ECO:0000313" key="4">
    <source>
        <dbReference type="Proteomes" id="UP000233469"/>
    </source>
</evidence>
<accession>A0A2N1MK32</accession>
<name>A0A2N1MK32_9GLOM</name>
<reference evidence="3 4" key="1">
    <citation type="submission" date="2016-04" db="EMBL/GenBank/DDBJ databases">
        <title>Genome analyses suggest a sexual origin of heterokaryosis in a supposedly ancient asexual fungus.</title>
        <authorList>
            <person name="Ropars J."/>
            <person name="Sedzielewska K."/>
            <person name="Noel J."/>
            <person name="Charron P."/>
            <person name="Farinelli L."/>
            <person name="Marton T."/>
            <person name="Kruger M."/>
            <person name="Pelin A."/>
            <person name="Brachmann A."/>
            <person name="Corradi N."/>
        </authorList>
    </citation>
    <scope>NUCLEOTIDE SEQUENCE [LARGE SCALE GENOMIC DNA]</scope>
    <source>
        <strain evidence="3 4">C2</strain>
    </source>
</reference>
<gene>
    <name evidence="3" type="ORF">RhiirC2_718030</name>
</gene>